<dbReference type="InterPro" id="IPR017939">
    <property type="entry name" value="G-Glutamylcylcotransferase"/>
</dbReference>
<organism evidence="5 6">
    <name type="scientific">Congzhengia minquanensis</name>
    <dbReference type="NCBI Taxonomy" id="2763657"/>
    <lineage>
        <taxon>Bacteria</taxon>
        <taxon>Bacillati</taxon>
        <taxon>Bacillota</taxon>
        <taxon>Clostridia</taxon>
        <taxon>Eubacteriales</taxon>
        <taxon>Oscillospiraceae</taxon>
        <taxon>Congzhengia</taxon>
    </lineage>
</organism>
<dbReference type="SUPFAM" id="SSF110857">
    <property type="entry name" value="Gamma-glutamyl cyclotransferase-like"/>
    <property type="match status" value="1"/>
</dbReference>
<evidence type="ECO:0000256" key="2">
    <source>
        <dbReference type="PIRSR" id="PIRSR617939-1"/>
    </source>
</evidence>
<evidence type="ECO:0000313" key="6">
    <source>
        <dbReference type="Proteomes" id="UP000611762"/>
    </source>
</evidence>
<dbReference type="Proteomes" id="UP000611762">
    <property type="component" value="Unassembled WGS sequence"/>
</dbReference>
<reference evidence="5" key="1">
    <citation type="submission" date="2020-08" db="EMBL/GenBank/DDBJ databases">
        <title>Genome public.</title>
        <authorList>
            <person name="Liu C."/>
            <person name="Sun Q."/>
        </authorList>
    </citation>
    <scope>NUCLEOTIDE SEQUENCE</scope>
    <source>
        <strain evidence="5">H8</strain>
    </source>
</reference>
<comment type="caution">
    <text evidence="5">The sequence shown here is derived from an EMBL/GenBank/DDBJ whole genome shotgun (WGS) entry which is preliminary data.</text>
</comment>
<proteinExistence type="predicted"/>
<name>A0A926DJH8_9FIRM</name>
<dbReference type="GO" id="GO:0003839">
    <property type="term" value="F:gamma-glutamylcyclotransferase activity"/>
    <property type="evidence" value="ECO:0007669"/>
    <property type="project" value="InterPro"/>
</dbReference>
<sequence>MTKENGKLYIAYGSNLNLEQMRHRCPTAKVVGTASLEGWKMTFRGKGNGVATIEHSENDSVPVLIWRIMPRDEQALDTYEGAPSFYRKETIPVELDGETVQAMVYIMNDGHPLSSPSKGYYATILEGYLDAGFDPAILKRYADATKKEERIMTETIREQIMAIRDSGETNMLDAHMVQVIANREGYYELVCFIEDHRREYVHFIFTGEES</sequence>
<dbReference type="InterPro" id="IPR036568">
    <property type="entry name" value="GGCT-like_sf"/>
</dbReference>
<feature type="domain" description="Gamma-glutamylcyclotransferase AIG2-like" evidence="4">
    <location>
        <begin position="10"/>
        <end position="110"/>
    </location>
</feature>
<keyword evidence="1" id="KW-0456">Lyase</keyword>
<dbReference type="AlphaFoldDB" id="A0A926DJH8"/>
<dbReference type="EMBL" id="JACRSU010000001">
    <property type="protein sequence ID" value="MBC8540068.1"/>
    <property type="molecule type" value="Genomic_DNA"/>
</dbReference>
<gene>
    <name evidence="5" type="ORF">H8698_03640</name>
</gene>
<protein>
    <submittedName>
        <fullName evidence="5">DUF5049 domain-containing protein</fullName>
    </submittedName>
</protein>
<dbReference type="Gene3D" id="3.10.490.10">
    <property type="entry name" value="Gamma-glutamyl cyclotransferase-like"/>
    <property type="match status" value="1"/>
</dbReference>
<feature type="binding site" evidence="3">
    <location>
        <begin position="9"/>
        <end position="14"/>
    </location>
    <ligand>
        <name>substrate</name>
    </ligand>
</feature>
<evidence type="ECO:0000259" key="4">
    <source>
        <dbReference type="Pfam" id="PF06094"/>
    </source>
</evidence>
<dbReference type="Pfam" id="PF16468">
    <property type="entry name" value="DUF5049"/>
    <property type="match status" value="1"/>
</dbReference>
<dbReference type="CDD" id="cd06661">
    <property type="entry name" value="GGCT_like"/>
    <property type="match status" value="1"/>
</dbReference>
<dbReference type="PANTHER" id="PTHR12935:SF0">
    <property type="entry name" value="GAMMA-GLUTAMYLCYCLOTRANSFERASE"/>
    <property type="match status" value="1"/>
</dbReference>
<dbReference type="InterPro" id="IPR013024">
    <property type="entry name" value="GGCT-like"/>
</dbReference>
<feature type="active site" description="Proton acceptor" evidence="2">
    <location>
        <position position="80"/>
    </location>
</feature>
<evidence type="ECO:0000313" key="5">
    <source>
        <dbReference type="EMBL" id="MBC8540068.1"/>
    </source>
</evidence>
<dbReference type="PANTHER" id="PTHR12935">
    <property type="entry name" value="GAMMA-GLUTAMYLCYCLOTRANSFERASE"/>
    <property type="match status" value="1"/>
</dbReference>
<accession>A0A926DJH8</accession>
<feature type="binding site" evidence="3">
    <location>
        <position position="120"/>
    </location>
    <ligand>
        <name>substrate</name>
    </ligand>
</feature>
<dbReference type="Pfam" id="PF06094">
    <property type="entry name" value="GGACT"/>
    <property type="match status" value="1"/>
</dbReference>
<dbReference type="InterPro" id="IPR009288">
    <property type="entry name" value="AIG2-like_dom"/>
</dbReference>
<evidence type="ECO:0000256" key="3">
    <source>
        <dbReference type="PIRSR" id="PIRSR617939-2"/>
    </source>
</evidence>
<dbReference type="InterPro" id="IPR032488">
    <property type="entry name" value="DUF5049"/>
</dbReference>
<keyword evidence="6" id="KW-1185">Reference proteome</keyword>
<evidence type="ECO:0000256" key="1">
    <source>
        <dbReference type="ARBA" id="ARBA00023239"/>
    </source>
</evidence>